<evidence type="ECO:0000313" key="4">
    <source>
        <dbReference type="Proteomes" id="UP000006753"/>
    </source>
</evidence>
<dbReference type="OMA" id="FSANYPR"/>
<name>K1WVJ2_MARBU</name>
<evidence type="ECO:0000313" key="3">
    <source>
        <dbReference type="EMBL" id="EKD16497.1"/>
    </source>
</evidence>
<dbReference type="EMBL" id="JH921438">
    <property type="protein sequence ID" value="EKD16497.1"/>
    <property type="molecule type" value="Genomic_DNA"/>
</dbReference>
<dbReference type="Pfam" id="PF00179">
    <property type="entry name" value="UQ_con"/>
    <property type="match status" value="1"/>
</dbReference>
<accession>K1WVJ2</accession>
<dbReference type="Proteomes" id="UP000006753">
    <property type="component" value="Unassembled WGS sequence"/>
</dbReference>
<dbReference type="HOGENOM" id="CLU_700349_0_0_1"/>
<feature type="region of interest" description="Disordered" evidence="1">
    <location>
        <begin position="1"/>
        <end position="21"/>
    </location>
</feature>
<dbReference type="OrthoDB" id="109543at2759"/>
<sequence length="394" mass="45007">MHLTILFSANYPRTPPNNRMDSKVTHPNIKSEDMGHTCASILDTQMGYTSAYTLKGIAIQLSNFYSSDRIQVEDVVNEYNVIRTRELRCFCLKKDFLEAKLGIGVNTSKEEKGNMDWVVSEFDILSDVAFDLELEQITYRSPVYPYEETAKRTLTYASEKAIESYFHVFHLLVCIAREEPEIVKFANELLFSAEEGNVDKRHISNIGHFMIATLLADIDTSARLTQAVITEVITRNTIRVLQQNSELAYGEPTAVSDYRLQKTFDASKTSYRLLMFIHIFRGTALGSEETTVQTPRQRLRAEISQVDSFRDFLAIMDIPGTTKARFTGFLRERMQAAVAKGYVSIPFTQQQAMYLRKEKEPGVEVRPRILFIPAPKPGKDDHRFGRGQRLLVDL</sequence>
<proteinExistence type="predicted"/>
<dbReference type="InterPro" id="IPR016135">
    <property type="entry name" value="UBQ-conjugating_enzyme/RWD"/>
</dbReference>
<protein>
    <recommendedName>
        <fullName evidence="2">UBC core domain-containing protein</fullName>
    </recommendedName>
</protein>
<gene>
    <name evidence="3" type="ORF">MBM_04966</name>
</gene>
<dbReference type="InParanoid" id="K1WVJ2"/>
<evidence type="ECO:0000256" key="1">
    <source>
        <dbReference type="SAM" id="MobiDB-lite"/>
    </source>
</evidence>
<dbReference type="KEGG" id="mbe:MBM_04966"/>
<dbReference type="PROSITE" id="PS50127">
    <property type="entry name" value="UBC_2"/>
    <property type="match status" value="1"/>
</dbReference>
<dbReference type="SUPFAM" id="SSF54495">
    <property type="entry name" value="UBC-like"/>
    <property type="match status" value="1"/>
</dbReference>
<keyword evidence="4" id="KW-1185">Reference proteome</keyword>
<organism evidence="3 4">
    <name type="scientific">Marssonina brunnea f. sp. multigermtubi (strain MB_m1)</name>
    <name type="common">Marssonina leaf spot fungus</name>
    <dbReference type="NCBI Taxonomy" id="1072389"/>
    <lineage>
        <taxon>Eukaryota</taxon>
        <taxon>Fungi</taxon>
        <taxon>Dikarya</taxon>
        <taxon>Ascomycota</taxon>
        <taxon>Pezizomycotina</taxon>
        <taxon>Leotiomycetes</taxon>
        <taxon>Helotiales</taxon>
        <taxon>Drepanopezizaceae</taxon>
        <taxon>Drepanopeziza</taxon>
    </lineage>
</organism>
<dbReference type="AlphaFoldDB" id="K1WVJ2"/>
<dbReference type="Gene3D" id="3.10.110.10">
    <property type="entry name" value="Ubiquitin Conjugating Enzyme"/>
    <property type="match status" value="1"/>
</dbReference>
<dbReference type="eggNOG" id="ENOG502RZRM">
    <property type="taxonomic scope" value="Eukaryota"/>
</dbReference>
<dbReference type="InterPro" id="IPR000608">
    <property type="entry name" value="UBC"/>
</dbReference>
<dbReference type="STRING" id="1072389.K1WVJ2"/>
<reference evidence="3 4" key="1">
    <citation type="journal article" date="2012" name="BMC Genomics">
        <title>Sequencing the genome of Marssonina brunnea reveals fungus-poplar co-evolution.</title>
        <authorList>
            <person name="Zhu S."/>
            <person name="Cao Y.-Z."/>
            <person name="Jiang C."/>
            <person name="Tan B.-Y."/>
            <person name="Wang Z."/>
            <person name="Feng S."/>
            <person name="Zhang L."/>
            <person name="Su X.-H."/>
            <person name="Brejova B."/>
            <person name="Vinar T."/>
            <person name="Xu M."/>
            <person name="Wang M.-X."/>
            <person name="Zhang S.-G."/>
            <person name="Huang M.-R."/>
            <person name="Wu R."/>
            <person name="Zhou Y."/>
        </authorList>
    </citation>
    <scope>NUCLEOTIDE SEQUENCE [LARGE SCALE GENOMIC DNA]</scope>
    <source>
        <strain evidence="3 4">MB_m1</strain>
    </source>
</reference>
<feature type="domain" description="UBC core" evidence="2">
    <location>
        <begin position="1"/>
        <end position="102"/>
    </location>
</feature>
<evidence type="ECO:0000259" key="2">
    <source>
        <dbReference type="PROSITE" id="PS50127"/>
    </source>
</evidence>